<feature type="transmembrane region" description="Helical" evidence="2">
    <location>
        <begin position="131"/>
        <end position="151"/>
    </location>
</feature>
<dbReference type="EMBL" id="LM676415">
    <property type="protein sequence ID" value="CEP26602.1"/>
    <property type="molecule type" value="Genomic_DNA"/>
</dbReference>
<feature type="transmembrane region" description="Helical" evidence="2">
    <location>
        <begin position="163"/>
        <end position="187"/>
    </location>
</feature>
<evidence type="ECO:0000256" key="1">
    <source>
        <dbReference type="SAM" id="MobiDB-lite"/>
    </source>
</evidence>
<dbReference type="RefSeq" id="WP_013161640.1">
    <property type="nucleotide sequence ID" value="NZ_CP010341.1"/>
</dbReference>
<accession>A0A068VT30</accession>
<keyword evidence="2" id="KW-1133">Transmembrane helix</keyword>
<dbReference type="KEGG" id="pfre:RM25_1686"/>
<keyword evidence="2" id="KW-0812">Transmembrane</keyword>
<evidence type="ECO:0000256" key="2">
    <source>
        <dbReference type="SAM" id="Phobius"/>
    </source>
</evidence>
<dbReference type="PATRIC" id="fig|66712.6.peg.1717"/>
<name>A0A068VT30_PROFF</name>
<sequence>MQSEDPPSNLPVRDGLAKIRRGMGDANLRYLYFSVLAVPGHLAMAGAKGVVLFTGFSAFMAANVLFTLGLAAMKVVVIRAAWGAGSASACVLPRAYQVIGVLVIVFSAAFAVSCLPLALGSSSSGNYSRVQAIAIATITFTELAMAVHGLLSSGRRRNPLMEAIKLSNLAASLVLLVITQTALLSFAGEGGDPSRYNGWFGIGMGLSAVSVGVYMVVRHARLSKRDLLGPDSQPANFVPNAPRVRRRPRTIGGSGSPAA</sequence>
<reference evidence="3" key="1">
    <citation type="submission" date="2014-08" db="EMBL/GenBank/DDBJ databases">
        <authorList>
            <person name="Falentin Helene"/>
        </authorList>
    </citation>
    <scope>NUCLEOTIDE SEQUENCE</scope>
</reference>
<feature type="transmembrane region" description="Helical" evidence="2">
    <location>
        <begin position="98"/>
        <end position="119"/>
    </location>
</feature>
<gene>
    <name evidence="3" type="ORF">PFCIRM138_08440</name>
</gene>
<feature type="transmembrane region" description="Helical" evidence="2">
    <location>
        <begin position="199"/>
        <end position="217"/>
    </location>
</feature>
<dbReference type="AlphaFoldDB" id="A0A068VT30"/>
<protein>
    <submittedName>
        <fullName evidence="3">Uncharacterized protein</fullName>
    </submittedName>
</protein>
<feature type="transmembrane region" description="Helical" evidence="2">
    <location>
        <begin position="53"/>
        <end position="77"/>
    </location>
</feature>
<evidence type="ECO:0000313" key="3">
    <source>
        <dbReference type="EMBL" id="CEP26602.1"/>
    </source>
</evidence>
<keyword evidence="2" id="KW-0472">Membrane</keyword>
<organism evidence="3">
    <name type="scientific">Propionibacterium freudenreichii subsp. freudenreichii</name>
    <dbReference type="NCBI Taxonomy" id="66712"/>
    <lineage>
        <taxon>Bacteria</taxon>
        <taxon>Bacillati</taxon>
        <taxon>Actinomycetota</taxon>
        <taxon>Actinomycetes</taxon>
        <taxon>Propionibacteriales</taxon>
        <taxon>Propionibacteriaceae</taxon>
        <taxon>Propionibacterium</taxon>
    </lineage>
</organism>
<feature type="transmembrane region" description="Helical" evidence="2">
    <location>
        <begin position="30"/>
        <end position="47"/>
    </location>
</feature>
<proteinExistence type="predicted"/>
<feature type="region of interest" description="Disordered" evidence="1">
    <location>
        <begin position="233"/>
        <end position="259"/>
    </location>
</feature>